<dbReference type="OrthoDB" id="9973637at2"/>
<name>A0A0W0SRC7_9GAMM</name>
<keyword evidence="3" id="KW-1185">Reference proteome</keyword>
<proteinExistence type="predicted"/>
<organism evidence="2 3">
    <name type="scientific">Legionella drozanskii LLAP-1</name>
    <dbReference type="NCBI Taxonomy" id="1212489"/>
    <lineage>
        <taxon>Bacteria</taxon>
        <taxon>Pseudomonadati</taxon>
        <taxon>Pseudomonadota</taxon>
        <taxon>Gammaproteobacteria</taxon>
        <taxon>Legionellales</taxon>
        <taxon>Legionellaceae</taxon>
        <taxon>Legionella</taxon>
    </lineage>
</organism>
<dbReference type="PATRIC" id="fig|1212489.4.peg.2409"/>
<sequence>MPINPYAHFSNLHREQKENSAQESTEQISRTLGAEVARGIRTLLTQIEKMDAIRPNETHNLAKQVVKKCYNTIHGNTSGNEKEVKVEAEQEEITSSSPRSSM</sequence>
<feature type="region of interest" description="Disordered" evidence="1">
    <location>
        <begin position="75"/>
        <end position="102"/>
    </location>
</feature>
<dbReference type="Proteomes" id="UP000054736">
    <property type="component" value="Unassembled WGS sequence"/>
</dbReference>
<evidence type="ECO:0000256" key="1">
    <source>
        <dbReference type="SAM" id="MobiDB-lite"/>
    </source>
</evidence>
<accession>A0A0W0SRC7</accession>
<comment type="caution">
    <text evidence="2">The sequence shown here is derived from an EMBL/GenBank/DDBJ whole genome shotgun (WGS) entry which is preliminary data.</text>
</comment>
<evidence type="ECO:0000313" key="2">
    <source>
        <dbReference type="EMBL" id="KTC85958.1"/>
    </source>
</evidence>
<dbReference type="EMBL" id="LNXY01000027">
    <property type="protein sequence ID" value="KTC85958.1"/>
    <property type="molecule type" value="Genomic_DNA"/>
</dbReference>
<dbReference type="STRING" id="1212489.Ldro_2283"/>
<reference evidence="2 3" key="1">
    <citation type="submission" date="2015-11" db="EMBL/GenBank/DDBJ databases">
        <title>Genomic analysis of 38 Legionella species identifies large and diverse effector repertoires.</title>
        <authorList>
            <person name="Burstein D."/>
            <person name="Amaro F."/>
            <person name="Zusman T."/>
            <person name="Lifshitz Z."/>
            <person name="Cohen O."/>
            <person name="Gilbert J.A."/>
            <person name="Pupko T."/>
            <person name="Shuman H.A."/>
            <person name="Segal G."/>
        </authorList>
    </citation>
    <scope>NUCLEOTIDE SEQUENCE [LARGE SCALE GENOMIC DNA]</scope>
    <source>
        <strain evidence="2 3">ATCC 700990</strain>
    </source>
</reference>
<dbReference type="AlphaFoldDB" id="A0A0W0SRC7"/>
<feature type="region of interest" description="Disordered" evidence="1">
    <location>
        <begin position="1"/>
        <end position="29"/>
    </location>
</feature>
<gene>
    <name evidence="2" type="ORF">Ldro_2283</name>
</gene>
<dbReference type="RefSeq" id="WP_058496546.1">
    <property type="nucleotide sequence ID" value="NZ_CAAAIU010000001.1"/>
</dbReference>
<evidence type="ECO:0000313" key="3">
    <source>
        <dbReference type="Proteomes" id="UP000054736"/>
    </source>
</evidence>
<feature type="compositionally biased region" description="Polar residues" evidence="1">
    <location>
        <begin position="93"/>
        <end position="102"/>
    </location>
</feature>
<protein>
    <submittedName>
        <fullName evidence="2">Uncharacterized protein</fullName>
    </submittedName>
</protein>